<dbReference type="Proteomes" id="UP000050741">
    <property type="component" value="Unassembled WGS sequence"/>
</dbReference>
<dbReference type="WBParaSite" id="GPLIN_001255400">
    <property type="protein sequence ID" value="GPLIN_001255400"/>
    <property type="gene ID" value="GPLIN_001255400"/>
</dbReference>
<keyword evidence="4" id="KW-1185">Reference proteome</keyword>
<dbReference type="PANTHER" id="PTHR19375">
    <property type="entry name" value="HEAT SHOCK PROTEIN 70KDA"/>
    <property type="match status" value="1"/>
</dbReference>
<dbReference type="InterPro" id="IPR013126">
    <property type="entry name" value="Hsp_70_fam"/>
</dbReference>
<dbReference type="GO" id="GO:0005524">
    <property type="term" value="F:ATP binding"/>
    <property type="evidence" value="ECO:0007669"/>
    <property type="project" value="UniProtKB-KW"/>
</dbReference>
<dbReference type="Gene3D" id="3.30.420.40">
    <property type="match status" value="1"/>
</dbReference>
<dbReference type="PRINTS" id="PR00301">
    <property type="entry name" value="HEATSHOCK70"/>
</dbReference>
<name>A0A183CI48_GLOPA</name>
<organism evidence="4 5">
    <name type="scientific">Globodera pallida</name>
    <name type="common">Potato cyst nematode worm</name>
    <name type="synonym">Heterodera pallida</name>
    <dbReference type="NCBI Taxonomy" id="36090"/>
    <lineage>
        <taxon>Eukaryota</taxon>
        <taxon>Metazoa</taxon>
        <taxon>Ecdysozoa</taxon>
        <taxon>Nematoda</taxon>
        <taxon>Chromadorea</taxon>
        <taxon>Rhabditida</taxon>
        <taxon>Tylenchina</taxon>
        <taxon>Tylenchomorpha</taxon>
        <taxon>Tylenchoidea</taxon>
        <taxon>Heteroderidae</taxon>
        <taxon>Heteroderinae</taxon>
        <taxon>Globodera</taxon>
    </lineage>
</organism>
<evidence type="ECO:0000313" key="5">
    <source>
        <dbReference type="WBParaSite" id="GPLIN_001255400"/>
    </source>
</evidence>
<dbReference type="InterPro" id="IPR043129">
    <property type="entry name" value="ATPase_NBD"/>
</dbReference>
<evidence type="ECO:0000256" key="2">
    <source>
        <dbReference type="ARBA" id="ARBA00022741"/>
    </source>
</evidence>
<keyword evidence="3" id="KW-0067">ATP-binding</keyword>
<reference evidence="5" key="2">
    <citation type="submission" date="2016-06" db="UniProtKB">
        <authorList>
            <consortium name="WormBaseParasite"/>
        </authorList>
    </citation>
    <scope>IDENTIFICATION</scope>
</reference>
<accession>A0A183CI48</accession>
<dbReference type="Pfam" id="PF00012">
    <property type="entry name" value="HSP70"/>
    <property type="match status" value="1"/>
</dbReference>
<evidence type="ECO:0000256" key="3">
    <source>
        <dbReference type="ARBA" id="ARBA00022840"/>
    </source>
</evidence>
<reference evidence="4" key="1">
    <citation type="submission" date="2014-05" db="EMBL/GenBank/DDBJ databases">
        <title>The genome and life-stage specific transcriptomes of Globodera pallida elucidate key aspects of plant parasitism by a cyst nematode.</title>
        <authorList>
            <person name="Cotton J.A."/>
            <person name="Lilley C.J."/>
            <person name="Jones L.M."/>
            <person name="Kikuchi T."/>
            <person name="Reid A.J."/>
            <person name="Thorpe P."/>
            <person name="Tsai I.J."/>
            <person name="Beasley H."/>
            <person name="Blok V."/>
            <person name="Cock P.J.A."/>
            <person name="Van den Akker S.E."/>
            <person name="Holroyd N."/>
            <person name="Hunt M."/>
            <person name="Mantelin S."/>
            <person name="Naghra H."/>
            <person name="Pain A."/>
            <person name="Palomares-Rius J.E."/>
            <person name="Zarowiecki M."/>
            <person name="Berriman M."/>
            <person name="Jones J.T."/>
            <person name="Urwin P.E."/>
        </authorList>
    </citation>
    <scope>NUCLEOTIDE SEQUENCE [LARGE SCALE GENOMIC DNA]</scope>
    <source>
        <strain evidence="4">Lindley</strain>
    </source>
</reference>
<comment type="similarity">
    <text evidence="1">Belongs to the heat shock protein 70 family.</text>
</comment>
<dbReference type="AlphaFoldDB" id="A0A183CI48"/>
<protein>
    <submittedName>
        <fullName evidence="5">Hsc66</fullName>
    </submittedName>
</protein>
<evidence type="ECO:0000256" key="1">
    <source>
        <dbReference type="ARBA" id="ARBA00007381"/>
    </source>
</evidence>
<dbReference type="GO" id="GO:0140662">
    <property type="term" value="F:ATP-dependent protein folding chaperone"/>
    <property type="evidence" value="ECO:0007669"/>
    <property type="project" value="InterPro"/>
</dbReference>
<proteinExistence type="inferred from homology"/>
<sequence length="127" mass="14269">MRLKVQPPSPTVEDVLGLLSVQIVVIDAYRNTWKQECNAVGINLGTTHSCVGVFQHERVEIIANDHGNRTTPAYVAFTDTERLIGDAAKNQARNGLMMTELKRAILDGDELVEHGVRRQAPYWPQFR</sequence>
<evidence type="ECO:0000313" key="4">
    <source>
        <dbReference type="Proteomes" id="UP000050741"/>
    </source>
</evidence>
<dbReference type="FunFam" id="3.30.420.40:FF:000028">
    <property type="entry name" value="heat shock 70 kDa protein-like"/>
    <property type="match status" value="1"/>
</dbReference>
<dbReference type="SUPFAM" id="SSF53067">
    <property type="entry name" value="Actin-like ATPase domain"/>
    <property type="match status" value="1"/>
</dbReference>
<keyword evidence="2" id="KW-0547">Nucleotide-binding</keyword>